<feature type="chain" id="PRO_5046943342" evidence="10">
    <location>
        <begin position="29"/>
        <end position="978"/>
    </location>
</feature>
<keyword evidence="6 8" id="KW-0472">Membrane</keyword>
<dbReference type="EMBL" id="JAVDRL010000011">
    <property type="protein sequence ID" value="MDR6532940.1"/>
    <property type="molecule type" value="Genomic_DNA"/>
</dbReference>
<dbReference type="SUPFAM" id="SSF56935">
    <property type="entry name" value="Porins"/>
    <property type="match status" value="1"/>
</dbReference>
<comment type="subcellular location">
    <subcellularLocation>
        <location evidence="1 8">Cell outer membrane</location>
        <topology evidence="1 8">Multi-pass membrane protein</topology>
    </subcellularLocation>
</comment>
<sequence length="978" mass="106168">MLDRKLLLTTSILAGVVALAVAPVSALAQDTASTAKAPPADTEVEALVVTGSRIKRTEYTSASPIQVITSEQSTLQGLVDTGDILQRSSAASGSFQSNNLLTGYVITGGENISSVSLRGLGANRTLVLLNGRRLAPAGQGGTVGPVDLNVLPSSIIDRTEILKDGASSIYGSDAVAGVVNIMTKKDFDGVELNVYGSVPTRGEGETYRISGTAGKVFDKGYINLTADYNEQKALKVKDRKYTSCAEDYRFDAVTGDRVDFIDPKTGHYKCYNAVNNAWQAADLFGGIFQYDPTLANAPPGGYPAAGLNTRGFLPQWVRAARAGQPATYPYANYDNAAYQNSDAISPIKRGTIYLTGSYDITPNVEAYTELLLNRRKSSGASIMYLFETVSGDNYTNQTQGVAAGLQAGGASGDAIPLILLPHFQRETIDYGRIVGGLRGTINGAGFLNNWDWDVYGQYGKSDAKYTSDFIYQDRVFATTGPSAPTATTGCDQSVITISGGACMDINYFDPNVLAGNLSPAQRAFLIGQETGTTKYTQYSFEGSISGDLFTLPAGPVGAAFGATYRKDKLDDTPGYNAQNANYWGYSTAGRTAGSDDVKEIYGELAIPVFKDLPMVEKLDLSLSGRYTDYKSYGSDETYKVGLNWQLSSAFRIRSAYGTSFRAPALYELYLADQTSFFNGIDPCRRWGESTNTKLQTNCAAAGIPDDYVESSTPQVSTGGGVGRLKAETSKATTFGVIWTPSFVDLSLALDYFEIEVNNEVANFGAGNILNACYGGNTYPNDFCTLFNRDPVSHDVTIINDNYLNVASQKNRGLDFNSRYQHEFTVGKLTIDGQFTWQFEDVTNLLEGGEPDDHNGETTEPDFTGVINTRFDHDDWTVNWAVDMYGKASDTELIDGGDIHSSTRYNKNLYSKQYTEFTAYHSLTVRKKFDNLSIQAGVLNLFDELPPAQSAGQFRVGVSALNAYDLRGRRFVFEINKRW</sequence>
<dbReference type="Gene3D" id="2.40.170.20">
    <property type="entry name" value="TonB-dependent receptor, beta-barrel domain"/>
    <property type="match status" value="1"/>
</dbReference>
<feature type="domain" description="TonB-dependent receptor-like beta-barrel" evidence="11">
    <location>
        <begin position="394"/>
        <end position="940"/>
    </location>
</feature>
<dbReference type="Gene3D" id="2.170.130.10">
    <property type="entry name" value="TonB-dependent receptor, plug domain"/>
    <property type="match status" value="1"/>
</dbReference>
<gene>
    <name evidence="13" type="ORF">J2800_003701</name>
</gene>
<keyword evidence="5 9" id="KW-0798">TonB box</keyword>
<dbReference type="InterPro" id="IPR036942">
    <property type="entry name" value="Beta-barrel_TonB_sf"/>
</dbReference>
<dbReference type="Pfam" id="PF07715">
    <property type="entry name" value="Plug"/>
    <property type="match status" value="1"/>
</dbReference>
<dbReference type="InterPro" id="IPR039426">
    <property type="entry name" value="TonB-dep_rcpt-like"/>
</dbReference>
<comment type="similarity">
    <text evidence="8 9">Belongs to the TonB-dependent receptor family.</text>
</comment>
<evidence type="ECO:0000256" key="6">
    <source>
        <dbReference type="ARBA" id="ARBA00023136"/>
    </source>
</evidence>
<evidence type="ECO:0000313" key="14">
    <source>
        <dbReference type="Proteomes" id="UP001262754"/>
    </source>
</evidence>
<evidence type="ECO:0000256" key="7">
    <source>
        <dbReference type="ARBA" id="ARBA00023237"/>
    </source>
</evidence>
<dbReference type="InterPro" id="IPR037066">
    <property type="entry name" value="Plug_dom_sf"/>
</dbReference>
<name>A0ABU1N3B6_9CAUL</name>
<accession>A0ABU1N3B6</accession>
<organism evidence="13 14">
    <name type="scientific">Caulobacter rhizosphaerae</name>
    <dbReference type="NCBI Taxonomy" id="2010972"/>
    <lineage>
        <taxon>Bacteria</taxon>
        <taxon>Pseudomonadati</taxon>
        <taxon>Pseudomonadota</taxon>
        <taxon>Alphaproteobacteria</taxon>
        <taxon>Caulobacterales</taxon>
        <taxon>Caulobacteraceae</taxon>
        <taxon>Caulobacter</taxon>
    </lineage>
</organism>
<proteinExistence type="inferred from homology"/>
<dbReference type="PANTHER" id="PTHR47234">
    <property type="match status" value="1"/>
</dbReference>
<evidence type="ECO:0000256" key="5">
    <source>
        <dbReference type="ARBA" id="ARBA00023077"/>
    </source>
</evidence>
<comment type="caution">
    <text evidence="13">The sequence shown here is derived from an EMBL/GenBank/DDBJ whole genome shotgun (WGS) entry which is preliminary data.</text>
</comment>
<evidence type="ECO:0000256" key="1">
    <source>
        <dbReference type="ARBA" id="ARBA00004571"/>
    </source>
</evidence>
<evidence type="ECO:0000313" key="13">
    <source>
        <dbReference type="EMBL" id="MDR6532940.1"/>
    </source>
</evidence>
<evidence type="ECO:0000256" key="8">
    <source>
        <dbReference type="PROSITE-ProRule" id="PRU01360"/>
    </source>
</evidence>
<protein>
    <submittedName>
        <fullName evidence="13">Iron complex outermembrane receptor protein</fullName>
    </submittedName>
</protein>
<keyword evidence="13" id="KW-0675">Receptor</keyword>
<evidence type="ECO:0000256" key="3">
    <source>
        <dbReference type="ARBA" id="ARBA00022452"/>
    </source>
</evidence>
<dbReference type="Pfam" id="PF00593">
    <property type="entry name" value="TonB_dep_Rec_b-barrel"/>
    <property type="match status" value="1"/>
</dbReference>
<evidence type="ECO:0000259" key="11">
    <source>
        <dbReference type="Pfam" id="PF00593"/>
    </source>
</evidence>
<evidence type="ECO:0000259" key="12">
    <source>
        <dbReference type="Pfam" id="PF07715"/>
    </source>
</evidence>
<feature type="signal peptide" evidence="10">
    <location>
        <begin position="1"/>
        <end position="28"/>
    </location>
</feature>
<keyword evidence="2 8" id="KW-0813">Transport</keyword>
<keyword evidence="3 8" id="KW-1134">Transmembrane beta strand</keyword>
<keyword evidence="7 8" id="KW-0998">Cell outer membrane</keyword>
<dbReference type="InterPro" id="IPR012910">
    <property type="entry name" value="Plug_dom"/>
</dbReference>
<reference evidence="13 14" key="1">
    <citation type="submission" date="2023-07" db="EMBL/GenBank/DDBJ databases">
        <title>Sorghum-associated microbial communities from plants grown in Nebraska, USA.</title>
        <authorList>
            <person name="Schachtman D."/>
        </authorList>
    </citation>
    <scope>NUCLEOTIDE SEQUENCE [LARGE SCALE GENOMIC DNA]</scope>
    <source>
        <strain evidence="13 14">DS2154</strain>
    </source>
</reference>
<keyword evidence="14" id="KW-1185">Reference proteome</keyword>
<evidence type="ECO:0000256" key="4">
    <source>
        <dbReference type="ARBA" id="ARBA00022692"/>
    </source>
</evidence>
<evidence type="ECO:0000256" key="2">
    <source>
        <dbReference type="ARBA" id="ARBA00022448"/>
    </source>
</evidence>
<dbReference type="PANTHER" id="PTHR47234:SF2">
    <property type="entry name" value="TONB-DEPENDENT RECEPTOR"/>
    <property type="match status" value="1"/>
</dbReference>
<dbReference type="RefSeq" id="WP_310033623.1">
    <property type="nucleotide sequence ID" value="NZ_JAVDRL010000011.1"/>
</dbReference>
<evidence type="ECO:0000256" key="10">
    <source>
        <dbReference type="SAM" id="SignalP"/>
    </source>
</evidence>
<evidence type="ECO:0000256" key="9">
    <source>
        <dbReference type="RuleBase" id="RU003357"/>
    </source>
</evidence>
<dbReference type="PROSITE" id="PS52016">
    <property type="entry name" value="TONB_DEPENDENT_REC_3"/>
    <property type="match status" value="1"/>
</dbReference>
<keyword evidence="4 8" id="KW-0812">Transmembrane</keyword>
<keyword evidence="10" id="KW-0732">Signal</keyword>
<dbReference type="Proteomes" id="UP001262754">
    <property type="component" value="Unassembled WGS sequence"/>
</dbReference>
<feature type="domain" description="TonB-dependent receptor plug" evidence="12">
    <location>
        <begin position="60"/>
        <end position="178"/>
    </location>
</feature>
<dbReference type="InterPro" id="IPR000531">
    <property type="entry name" value="Beta-barrel_TonB"/>
</dbReference>